<dbReference type="CDD" id="cd00118">
    <property type="entry name" value="LysM"/>
    <property type="match status" value="1"/>
</dbReference>
<dbReference type="OrthoDB" id="9815002at2"/>
<sequence length="357" mass="40823">MRFLLFGVVFCIHMWAVEYYSFVDSDEHTPKILQSFGLGYDFLPEQTDQRNAIESSAQYFLKRFDNSYVFIPIIRNMIAQEGLPQEFLFLAMVESEFIINAKSSKKASGIWQFMPATAKGLGLEINEYIDERQDPIKSTQAAITYLKQLYNLTGEWYLAMMAYNCGYTRLQKAIEDAGGDSSLQTLLNEEKKYLPPETRNYIRKIVAMSLVFNDADFLKNNNSEYLLNRGATDTLAILKLKSGVPLGLIASSAGMSLNELRSYNAHFKYAFLPPGSSTKEYNVYLPYEKLARFKQHFDTNYKPNSAFMLHKVQKGDTLSSIARQYKTSINELKRINGLKNSHLSINQKIVIPIPKKS</sequence>
<dbReference type="InterPro" id="IPR036779">
    <property type="entry name" value="LysM_dom_sf"/>
</dbReference>
<keyword evidence="4" id="KW-1185">Reference proteome</keyword>
<dbReference type="PANTHER" id="PTHR37423:SF2">
    <property type="entry name" value="MEMBRANE-BOUND LYTIC MUREIN TRANSGLYCOSYLASE C"/>
    <property type="match status" value="1"/>
</dbReference>
<evidence type="ECO:0000259" key="2">
    <source>
        <dbReference type="PROSITE" id="PS51782"/>
    </source>
</evidence>
<feature type="domain" description="LysM" evidence="2">
    <location>
        <begin position="308"/>
        <end position="351"/>
    </location>
</feature>
<accession>A0A3D8ISK9</accession>
<dbReference type="PROSITE" id="PS51782">
    <property type="entry name" value="LYSM"/>
    <property type="match status" value="1"/>
</dbReference>
<evidence type="ECO:0000313" key="3">
    <source>
        <dbReference type="EMBL" id="RDU68277.1"/>
    </source>
</evidence>
<dbReference type="Proteomes" id="UP000256514">
    <property type="component" value="Unassembled WGS sequence"/>
</dbReference>
<evidence type="ECO:0000313" key="4">
    <source>
        <dbReference type="Proteomes" id="UP000256514"/>
    </source>
</evidence>
<dbReference type="InterPro" id="IPR018392">
    <property type="entry name" value="LysM"/>
</dbReference>
<comment type="caution">
    <text evidence="3">The sequence shown here is derived from an EMBL/GenBank/DDBJ whole genome shotgun (WGS) entry which is preliminary data.</text>
</comment>
<dbReference type="SUPFAM" id="SSF53955">
    <property type="entry name" value="Lysozyme-like"/>
    <property type="match status" value="1"/>
</dbReference>
<dbReference type="EMBL" id="NXLT01000001">
    <property type="protein sequence ID" value="RDU68277.1"/>
    <property type="molecule type" value="Genomic_DNA"/>
</dbReference>
<protein>
    <submittedName>
        <fullName evidence="3">Lytic transglycosylase</fullName>
    </submittedName>
</protein>
<name>A0A3D8ISK9_9HELI</name>
<dbReference type="RefSeq" id="WP_115570239.1">
    <property type="nucleotide sequence ID" value="NZ_NXLT01000001.1"/>
</dbReference>
<proteinExistence type="inferred from homology"/>
<dbReference type="Gene3D" id="3.10.350.10">
    <property type="entry name" value="LysM domain"/>
    <property type="match status" value="1"/>
</dbReference>
<comment type="similarity">
    <text evidence="1">Belongs to the transglycosylase Slt family.</text>
</comment>
<organism evidence="3 4">
    <name type="scientific">Helicobacter equorum</name>
    <dbReference type="NCBI Taxonomy" id="361872"/>
    <lineage>
        <taxon>Bacteria</taxon>
        <taxon>Pseudomonadati</taxon>
        <taxon>Campylobacterota</taxon>
        <taxon>Epsilonproteobacteria</taxon>
        <taxon>Campylobacterales</taxon>
        <taxon>Helicobacteraceae</taxon>
        <taxon>Helicobacter</taxon>
    </lineage>
</organism>
<dbReference type="AlphaFoldDB" id="A0A3D8ISK9"/>
<dbReference type="Gene3D" id="1.10.530.10">
    <property type="match status" value="1"/>
</dbReference>
<dbReference type="Pfam" id="PF01476">
    <property type="entry name" value="LysM"/>
    <property type="match status" value="1"/>
</dbReference>
<reference evidence="3 4" key="1">
    <citation type="submission" date="2018-04" db="EMBL/GenBank/DDBJ databases">
        <title>Novel Campyloabacter and Helicobacter Species and Strains.</title>
        <authorList>
            <person name="Mannion A.J."/>
            <person name="Shen Z."/>
            <person name="Fox J.G."/>
        </authorList>
    </citation>
    <scope>NUCLEOTIDE SEQUENCE [LARGE SCALE GENOMIC DNA]</scope>
    <source>
        <strain evidence="3 4">MIT 12-6600</strain>
    </source>
</reference>
<dbReference type="InterPro" id="IPR008258">
    <property type="entry name" value="Transglycosylase_SLT_dom_1"/>
</dbReference>
<dbReference type="CDD" id="cd16894">
    <property type="entry name" value="MltD-like"/>
    <property type="match status" value="1"/>
</dbReference>
<dbReference type="Pfam" id="PF01464">
    <property type="entry name" value="SLT"/>
    <property type="match status" value="1"/>
</dbReference>
<dbReference type="SMART" id="SM00257">
    <property type="entry name" value="LysM"/>
    <property type="match status" value="1"/>
</dbReference>
<dbReference type="InterPro" id="IPR023346">
    <property type="entry name" value="Lysozyme-like_dom_sf"/>
</dbReference>
<gene>
    <name evidence="3" type="ORF">CQA54_00195</name>
</gene>
<dbReference type="SUPFAM" id="SSF54106">
    <property type="entry name" value="LysM domain"/>
    <property type="match status" value="1"/>
</dbReference>
<dbReference type="PANTHER" id="PTHR37423">
    <property type="entry name" value="SOLUBLE LYTIC MUREIN TRANSGLYCOSYLASE-RELATED"/>
    <property type="match status" value="1"/>
</dbReference>
<evidence type="ECO:0000256" key="1">
    <source>
        <dbReference type="ARBA" id="ARBA00007734"/>
    </source>
</evidence>